<keyword evidence="1" id="KW-0812">Transmembrane</keyword>
<feature type="transmembrane region" description="Helical" evidence="1">
    <location>
        <begin position="79"/>
        <end position="102"/>
    </location>
</feature>
<feature type="transmembrane region" description="Helical" evidence="1">
    <location>
        <begin position="44"/>
        <end position="67"/>
    </location>
</feature>
<sequence>MTGNFLKNFALEFDATFFYSYFLQIILVSYMYMSVGNGRYWKVLLYGSILGFFGAVMEHSFLAYQSLLPEEEKYTSNLSFLLLLAEIGWIATEFSVPVLNLIKLNSLSHKKLVKIINVSTIILFGSFTFFRIQIGYHRFTEHKVGCKKCDTYHSEAFGVMAITDSILSVMIFLRINKSSRQYKIKKNNENISILTTFKKSSVFSLLIVDVISIFLSLTYVWDATKDYAKPFHALKSNFLLILAVDAFIFKFKANTSGGSTYRSYNDNMQSNSNIGLQTISNGGATSNYNISKVGQKSVNGCNLKVATSNPNISSYKSSNTSISNLNNYNTTLYSSQPIIPNVYNKQFGMFNKNEFIKNKETQISIETPKPAATSNNDKYSSPLVYGNNNSNMVHDFSDSSINSNNSYHNVKPSMLKGSRSHNMNINNIYNY</sequence>
<keyword evidence="3" id="KW-1185">Reference proteome</keyword>
<protein>
    <submittedName>
        <fullName evidence="2">Uncharacterized protein</fullName>
    </submittedName>
</protein>
<evidence type="ECO:0000256" key="1">
    <source>
        <dbReference type="SAM" id="Phobius"/>
    </source>
</evidence>
<dbReference type="EMBL" id="MCFG01000115">
    <property type="protein sequence ID" value="ORX81616.1"/>
    <property type="molecule type" value="Genomic_DNA"/>
</dbReference>
<keyword evidence="1" id="KW-0472">Membrane</keyword>
<dbReference type="OrthoDB" id="2134478at2759"/>
<organism evidence="2 3">
    <name type="scientific">Anaeromyces robustus</name>
    <dbReference type="NCBI Taxonomy" id="1754192"/>
    <lineage>
        <taxon>Eukaryota</taxon>
        <taxon>Fungi</taxon>
        <taxon>Fungi incertae sedis</taxon>
        <taxon>Chytridiomycota</taxon>
        <taxon>Chytridiomycota incertae sedis</taxon>
        <taxon>Neocallimastigomycetes</taxon>
        <taxon>Neocallimastigales</taxon>
        <taxon>Neocallimastigaceae</taxon>
        <taxon>Anaeromyces</taxon>
    </lineage>
</organism>
<feature type="transmembrane region" description="Helical" evidence="1">
    <location>
        <begin position="15"/>
        <end position="32"/>
    </location>
</feature>
<feature type="transmembrane region" description="Helical" evidence="1">
    <location>
        <begin position="114"/>
        <end position="136"/>
    </location>
</feature>
<feature type="transmembrane region" description="Helical" evidence="1">
    <location>
        <begin position="156"/>
        <end position="175"/>
    </location>
</feature>
<reference evidence="2 3" key="1">
    <citation type="submission" date="2016-08" db="EMBL/GenBank/DDBJ databases">
        <title>A Parts List for Fungal Cellulosomes Revealed by Comparative Genomics.</title>
        <authorList>
            <consortium name="DOE Joint Genome Institute"/>
            <person name="Haitjema C.H."/>
            <person name="Gilmore S.P."/>
            <person name="Henske J.K."/>
            <person name="Solomon K.V."/>
            <person name="De Groot R."/>
            <person name="Kuo A."/>
            <person name="Mondo S.J."/>
            <person name="Salamov A.A."/>
            <person name="Labutti K."/>
            <person name="Zhao Z."/>
            <person name="Chiniquy J."/>
            <person name="Barry K."/>
            <person name="Brewer H.M."/>
            <person name="Purvine S.O."/>
            <person name="Wright A.T."/>
            <person name="Boxma B."/>
            <person name="Van Alen T."/>
            <person name="Hackstein J.H."/>
            <person name="Baker S.E."/>
            <person name="Grigoriev I.V."/>
            <person name="O'Malley M.A."/>
        </authorList>
    </citation>
    <scope>NUCLEOTIDE SEQUENCE [LARGE SCALE GENOMIC DNA]</scope>
    <source>
        <strain evidence="2 3">S4</strain>
    </source>
</reference>
<dbReference type="Proteomes" id="UP000193944">
    <property type="component" value="Unassembled WGS sequence"/>
</dbReference>
<dbReference type="AlphaFoldDB" id="A0A1Y1X885"/>
<evidence type="ECO:0000313" key="2">
    <source>
        <dbReference type="EMBL" id="ORX81616.1"/>
    </source>
</evidence>
<comment type="caution">
    <text evidence="2">The sequence shown here is derived from an EMBL/GenBank/DDBJ whole genome shotgun (WGS) entry which is preliminary data.</text>
</comment>
<gene>
    <name evidence="2" type="ORF">BCR32DRAFT_327254</name>
</gene>
<keyword evidence="1" id="KW-1133">Transmembrane helix</keyword>
<evidence type="ECO:0000313" key="3">
    <source>
        <dbReference type="Proteomes" id="UP000193944"/>
    </source>
</evidence>
<reference evidence="2 3" key="2">
    <citation type="submission" date="2016-08" db="EMBL/GenBank/DDBJ databases">
        <title>Pervasive Adenine N6-methylation of Active Genes in Fungi.</title>
        <authorList>
            <consortium name="DOE Joint Genome Institute"/>
            <person name="Mondo S.J."/>
            <person name="Dannebaum R.O."/>
            <person name="Kuo R.C."/>
            <person name="Labutti K."/>
            <person name="Haridas S."/>
            <person name="Kuo A."/>
            <person name="Salamov A."/>
            <person name="Ahrendt S.R."/>
            <person name="Lipzen A."/>
            <person name="Sullivan W."/>
            <person name="Andreopoulos W.B."/>
            <person name="Clum A."/>
            <person name="Lindquist E."/>
            <person name="Daum C."/>
            <person name="Ramamoorthy G.K."/>
            <person name="Gryganskyi A."/>
            <person name="Culley D."/>
            <person name="Magnuson J.K."/>
            <person name="James T.Y."/>
            <person name="O'Malley M.A."/>
            <person name="Stajich J.E."/>
            <person name="Spatafora J.W."/>
            <person name="Visel A."/>
            <person name="Grigoriev I.V."/>
        </authorList>
    </citation>
    <scope>NUCLEOTIDE SEQUENCE [LARGE SCALE GENOMIC DNA]</scope>
    <source>
        <strain evidence="2 3">S4</strain>
    </source>
</reference>
<name>A0A1Y1X885_9FUNG</name>
<proteinExistence type="predicted"/>
<accession>A0A1Y1X885</accession>
<feature type="transmembrane region" description="Helical" evidence="1">
    <location>
        <begin position="202"/>
        <end position="221"/>
    </location>
</feature>